<sequence length="185" mass="19347">MEALRRLISAASGENGVSALLMCSFVILSYRSHQQQQELDALEAEKSSLRDSIAAASSAMWSSRQGLFDLASAAQDPSSSSAGRPFIPLSRLRAIYGDSEPAAPSSPPSSPMAGGGAAARKLGVADRMQIRTDVALLDVALFGNWSNGIVNGSRLPSAAQFPLATVPWNCLIALADRTSQAIDGL</sequence>
<dbReference type="EMBL" id="JACMSC010000013">
    <property type="protein sequence ID" value="KAG6492420.1"/>
    <property type="molecule type" value="Genomic_DNA"/>
</dbReference>
<feature type="coiled-coil region" evidence="1">
    <location>
        <begin position="32"/>
        <end position="59"/>
    </location>
</feature>
<accession>A0A8J5FT24</accession>
<protein>
    <submittedName>
        <fullName evidence="3">Uncharacterized protein</fullName>
    </submittedName>
</protein>
<reference evidence="3 4" key="1">
    <citation type="submission" date="2020-08" db="EMBL/GenBank/DDBJ databases">
        <title>Plant Genome Project.</title>
        <authorList>
            <person name="Zhang R.-G."/>
        </authorList>
    </citation>
    <scope>NUCLEOTIDE SEQUENCE [LARGE SCALE GENOMIC DNA]</scope>
    <source>
        <tissue evidence="3">Rhizome</tissue>
    </source>
</reference>
<keyword evidence="4" id="KW-1185">Reference proteome</keyword>
<dbReference type="PANTHER" id="PTHR38355:SF1">
    <property type="entry name" value="OS06G0149500 PROTEIN"/>
    <property type="match status" value="1"/>
</dbReference>
<dbReference type="AlphaFoldDB" id="A0A8J5FT24"/>
<comment type="caution">
    <text evidence="3">The sequence shown here is derived from an EMBL/GenBank/DDBJ whole genome shotgun (WGS) entry which is preliminary data.</text>
</comment>
<dbReference type="Proteomes" id="UP000734854">
    <property type="component" value="Unassembled WGS sequence"/>
</dbReference>
<feature type="region of interest" description="Disordered" evidence="2">
    <location>
        <begin position="98"/>
        <end position="117"/>
    </location>
</feature>
<gene>
    <name evidence="3" type="ORF">ZIOFF_047383</name>
</gene>
<keyword evidence="1" id="KW-0175">Coiled coil</keyword>
<evidence type="ECO:0000256" key="2">
    <source>
        <dbReference type="SAM" id="MobiDB-lite"/>
    </source>
</evidence>
<name>A0A8J5FT24_ZINOF</name>
<dbReference type="GO" id="GO:0005739">
    <property type="term" value="C:mitochondrion"/>
    <property type="evidence" value="ECO:0007669"/>
    <property type="project" value="TreeGrafter"/>
</dbReference>
<evidence type="ECO:0000313" key="4">
    <source>
        <dbReference type="Proteomes" id="UP000734854"/>
    </source>
</evidence>
<evidence type="ECO:0000313" key="3">
    <source>
        <dbReference type="EMBL" id="KAG6492420.1"/>
    </source>
</evidence>
<proteinExistence type="predicted"/>
<dbReference type="PANTHER" id="PTHR38355">
    <property type="entry name" value="OS06G0149500 PROTEIN"/>
    <property type="match status" value="1"/>
</dbReference>
<organism evidence="3 4">
    <name type="scientific">Zingiber officinale</name>
    <name type="common">Ginger</name>
    <name type="synonym">Amomum zingiber</name>
    <dbReference type="NCBI Taxonomy" id="94328"/>
    <lineage>
        <taxon>Eukaryota</taxon>
        <taxon>Viridiplantae</taxon>
        <taxon>Streptophyta</taxon>
        <taxon>Embryophyta</taxon>
        <taxon>Tracheophyta</taxon>
        <taxon>Spermatophyta</taxon>
        <taxon>Magnoliopsida</taxon>
        <taxon>Liliopsida</taxon>
        <taxon>Zingiberales</taxon>
        <taxon>Zingiberaceae</taxon>
        <taxon>Zingiber</taxon>
    </lineage>
</organism>
<evidence type="ECO:0000256" key="1">
    <source>
        <dbReference type="SAM" id="Coils"/>
    </source>
</evidence>